<dbReference type="AlphaFoldDB" id="A0A5B0D9T5"/>
<dbReference type="SUPFAM" id="SSF63829">
    <property type="entry name" value="Calcium-dependent phosphotriesterase"/>
    <property type="match status" value="1"/>
</dbReference>
<comment type="caution">
    <text evidence="2">The sequence shown here is derived from an EMBL/GenBank/DDBJ whole genome shotgun (WGS) entry which is preliminary data.</text>
</comment>
<keyword evidence="1" id="KW-0732">Signal</keyword>
<proteinExistence type="predicted"/>
<feature type="signal peptide" evidence="1">
    <location>
        <begin position="1"/>
        <end position="25"/>
    </location>
</feature>
<name>A0A5B0D9T5_STRCR</name>
<feature type="chain" id="PRO_5022871739" description="Lipoprotein" evidence="1">
    <location>
        <begin position="26"/>
        <end position="360"/>
    </location>
</feature>
<protein>
    <recommendedName>
        <fullName evidence="4">Lipoprotein</fullName>
    </recommendedName>
</protein>
<accession>A0A5B0D9T5</accession>
<dbReference type="EMBL" id="VSJJ01000012">
    <property type="protein sequence ID" value="KAA0963327.1"/>
    <property type="molecule type" value="Genomic_DNA"/>
</dbReference>
<reference evidence="2 3" key="1">
    <citation type="submission" date="2019-08" db="EMBL/GenBank/DDBJ databases">
        <title>Genome sequence and analysis of Streptococcus cristatus strain S22 isolated from throat swab of children scarlet fever in Hangzhou, China.</title>
        <authorList>
            <person name="Huang Y."/>
            <person name="Xie L."/>
        </authorList>
    </citation>
    <scope>NUCLEOTIDE SEQUENCE [LARGE SCALE GENOMIC DNA]</scope>
    <source>
        <strain evidence="2 3">S22</strain>
    </source>
</reference>
<dbReference type="Proteomes" id="UP000323039">
    <property type="component" value="Unassembled WGS sequence"/>
</dbReference>
<evidence type="ECO:0008006" key="4">
    <source>
        <dbReference type="Google" id="ProtNLM"/>
    </source>
</evidence>
<gene>
    <name evidence="2" type="ORF">FXF62_09735</name>
</gene>
<dbReference type="RefSeq" id="WP_149518581.1">
    <property type="nucleotide sequence ID" value="NZ_VSJJ01000012.1"/>
</dbReference>
<organism evidence="2 3">
    <name type="scientific">Streptococcus cristatus</name>
    <dbReference type="NCBI Taxonomy" id="45634"/>
    <lineage>
        <taxon>Bacteria</taxon>
        <taxon>Bacillati</taxon>
        <taxon>Bacillota</taxon>
        <taxon>Bacilli</taxon>
        <taxon>Lactobacillales</taxon>
        <taxon>Streptococcaceae</taxon>
        <taxon>Streptococcus</taxon>
    </lineage>
</organism>
<evidence type="ECO:0000313" key="2">
    <source>
        <dbReference type="EMBL" id="KAA0963327.1"/>
    </source>
</evidence>
<evidence type="ECO:0000313" key="3">
    <source>
        <dbReference type="Proteomes" id="UP000323039"/>
    </source>
</evidence>
<sequence length="360" mass="41359">MMKSNLIKILIFFLLSLPLAGCQLAQKHAIDKEKDYQLAIFDVNKILTFEENNGRLKQLETIARNKELSYWKEGFVAADGDSFFAKTKEDSQYRSYVATIDSKTLKERFVPTKGHTIYTSATDGTYYYATAVFMDRIEFYKYDLTLNVVHSKSIKNAETINASNQFVVMGDDLYLLVSQVGGATGAEQTELWRMDKEFTIQEKINLEEANPYLRMVNIGEKLYLTEAFNGKSAEGYIGGRQILVYDLTNHSKEYIQLSTSYPLDIYHDPVHNNLLIAHEPSHLSGIYWTLYQLDSGKETVLTFPEIQQEDSRSSFFTMKNGRYYFLFANNLIEVDEHGQKVANHDLTPYQLKSPHALIIK</sequence>
<evidence type="ECO:0000256" key="1">
    <source>
        <dbReference type="SAM" id="SignalP"/>
    </source>
</evidence>